<dbReference type="GO" id="GO:0004519">
    <property type="term" value="F:endonuclease activity"/>
    <property type="evidence" value="ECO:0007669"/>
    <property type="project" value="UniProtKB-KW"/>
</dbReference>
<dbReference type="PROSITE" id="PS50994">
    <property type="entry name" value="INTEGRASE"/>
    <property type="match status" value="1"/>
</dbReference>
<dbReference type="AlphaFoldDB" id="A0A420I5W2"/>
<evidence type="ECO:0000256" key="5">
    <source>
        <dbReference type="ARBA" id="ARBA00022759"/>
    </source>
</evidence>
<dbReference type="InterPro" id="IPR001584">
    <property type="entry name" value="Integrase_cat-core"/>
</dbReference>
<dbReference type="GO" id="GO:0003723">
    <property type="term" value="F:RNA binding"/>
    <property type="evidence" value="ECO:0007669"/>
    <property type="project" value="UniProtKB-KW"/>
</dbReference>
<dbReference type="GO" id="GO:0032196">
    <property type="term" value="P:transposition"/>
    <property type="evidence" value="ECO:0007669"/>
    <property type="project" value="UniProtKB-KW"/>
</dbReference>
<sequence>MFQKAFSTDVITERLMKKSDQEIIHARLGHPGKSRSDRCHLMVDDIKPLKHCFCEVCAISKITRKIGRRPLPKATAKLEILHIDLCGPFPEKSFLGNYYMLTPTCQATGRTWLKFSPTKKDIVKKVIECLEEGEADTVKYRNSEKIKELRFERGKEFLNNAMESYCKQKHILINPTVGYNPKSNGIAERCNRSILEGADALRIEAGLAKEFWEFASDAYNYIRNLSSIKTLQSKTPWEECFGEKP</sequence>
<evidence type="ECO:0000313" key="17">
    <source>
        <dbReference type="EMBL" id="RKF65093.1"/>
    </source>
</evidence>
<keyword evidence="6" id="KW-0378">Hydrolase</keyword>
<dbReference type="InterPro" id="IPR039537">
    <property type="entry name" value="Retrotran_Ty1/copia-like"/>
</dbReference>
<evidence type="ECO:0000313" key="18">
    <source>
        <dbReference type="Proteomes" id="UP000285405"/>
    </source>
</evidence>
<evidence type="ECO:0000259" key="16">
    <source>
        <dbReference type="PROSITE" id="PS50994"/>
    </source>
</evidence>
<dbReference type="InterPro" id="IPR012337">
    <property type="entry name" value="RNaseH-like_sf"/>
</dbReference>
<evidence type="ECO:0000256" key="12">
    <source>
        <dbReference type="ARBA" id="ARBA00023125"/>
    </source>
</evidence>
<evidence type="ECO:0000256" key="11">
    <source>
        <dbReference type="ARBA" id="ARBA00022932"/>
    </source>
</evidence>
<keyword evidence="7" id="KW-0460">Magnesium</keyword>
<keyword evidence="8" id="KW-0694">RNA-binding</keyword>
<evidence type="ECO:0000256" key="6">
    <source>
        <dbReference type="ARBA" id="ARBA00022801"/>
    </source>
</evidence>
<evidence type="ECO:0000256" key="10">
    <source>
        <dbReference type="ARBA" id="ARBA00022918"/>
    </source>
</evidence>
<organism evidence="17 18">
    <name type="scientific">Golovinomyces cichoracearum</name>
    <dbReference type="NCBI Taxonomy" id="62708"/>
    <lineage>
        <taxon>Eukaryota</taxon>
        <taxon>Fungi</taxon>
        <taxon>Dikarya</taxon>
        <taxon>Ascomycota</taxon>
        <taxon>Pezizomycotina</taxon>
        <taxon>Leotiomycetes</taxon>
        <taxon>Erysiphales</taxon>
        <taxon>Erysiphaceae</taxon>
        <taxon>Golovinomyces</taxon>
    </lineage>
</organism>
<dbReference type="Gene3D" id="3.30.420.10">
    <property type="entry name" value="Ribonuclease H-like superfamily/Ribonuclease H"/>
    <property type="match status" value="1"/>
</dbReference>
<evidence type="ECO:0000256" key="9">
    <source>
        <dbReference type="ARBA" id="ARBA00022908"/>
    </source>
</evidence>
<evidence type="ECO:0000256" key="4">
    <source>
        <dbReference type="ARBA" id="ARBA00022723"/>
    </source>
</evidence>
<dbReference type="GO" id="GO:0046872">
    <property type="term" value="F:metal ion binding"/>
    <property type="evidence" value="ECO:0007669"/>
    <property type="project" value="UniProtKB-KW"/>
</dbReference>
<feature type="non-terminal residue" evidence="17">
    <location>
        <position position="245"/>
    </location>
</feature>
<gene>
    <name evidence="17" type="ORF">GcC1_125023</name>
</gene>
<dbReference type="GO" id="GO:0006310">
    <property type="term" value="P:DNA recombination"/>
    <property type="evidence" value="ECO:0007669"/>
    <property type="project" value="UniProtKB-KW"/>
</dbReference>
<dbReference type="Proteomes" id="UP000285405">
    <property type="component" value="Unassembled WGS sequence"/>
</dbReference>
<evidence type="ECO:0000256" key="7">
    <source>
        <dbReference type="ARBA" id="ARBA00022842"/>
    </source>
</evidence>
<comment type="catalytic activity">
    <reaction evidence="14">
        <text>DNA(n) + a 2'-deoxyribonucleoside 5'-triphosphate = DNA(n+1) + diphosphate</text>
        <dbReference type="Rhea" id="RHEA:22508"/>
        <dbReference type="Rhea" id="RHEA-COMP:17339"/>
        <dbReference type="Rhea" id="RHEA-COMP:17340"/>
        <dbReference type="ChEBI" id="CHEBI:33019"/>
        <dbReference type="ChEBI" id="CHEBI:61560"/>
        <dbReference type="ChEBI" id="CHEBI:173112"/>
        <dbReference type="EC" id="2.7.7.49"/>
    </reaction>
</comment>
<dbReference type="GO" id="GO:0015074">
    <property type="term" value="P:DNA integration"/>
    <property type="evidence" value="ECO:0007669"/>
    <property type="project" value="UniProtKB-KW"/>
</dbReference>
<evidence type="ECO:0000256" key="3">
    <source>
        <dbReference type="ARBA" id="ARBA00022722"/>
    </source>
</evidence>
<dbReference type="OrthoDB" id="4095857at2759"/>
<feature type="domain" description="Integrase catalytic" evidence="16">
    <location>
        <begin position="68"/>
        <end position="244"/>
    </location>
</feature>
<reference evidence="17 18" key="1">
    <citation type="journal article" date="2018" name="BMC Genomics">
        <title>Comparative genome analyses reveal sequence features reflecting distinct modes of host-adaptation between dicot and monocot powdery mildew.</title>
        <authorList>
            <person name="Wu Y."/>
            <person name="Ma X."/>
            <person name="Pan Z."/>
            <person name="Kale S.D."/>
            <person name="Song Y."/>
            <person name="King H."/>
            <person name="Zhang Q."/>
            <person name="Presley C."/>
            <person name="Deng X."/>
            <person name="Wei C.I."/>
            <person name="Xiao S."/>
        </authorList>
    </citation>
    <scope>NUCLEOTIDE SEQUENCE [LARGE SCALE GENOMIC DNA]</scope>
    <source>
        <strain evidence="17">UCSC1</strain>
    </source>
</reference>
<keyword evidence="11" id="KW-0808">Transferase</keyword>
<keyword evidence="12" id="KW-0238">DNA-binding</keyword>
<dbReference type="PANTHER" id="PTHR42648">
    <property type="entry name" value="TRANSPOSASE, PUTATIVE-RELATED"/>
    <property type="match status" value="1"/>
</dbReference>
<dbReference type="GO" id="GO:0016787">
    <property type="term" value="F:hydrolase activity"/>
    <property type="evidence" value="ECO:0007669"/>
    <property type="project" value="UniProtKB-KW"/>
</dbReference>
<evidence type="ECO:0000256" key="15">
    <source>
        <dbReference type="ARBA" id="ARBA00049244"/>
    </source>
</evidence>
<keyword evidence="3" id="KW-0540">Nuclease</keyword>
<evidence type="ECO:0000256" key="1">
    <source>
        <dbReference type="ARBA" id="ARBA00022578"/>
    </source>
</evidence>
<keyword evidence="4" id="KW-0479">Metal-binding</keyword>
<keyword evidence="9" id="KW-0229">DNA integration</keyword>
<dbReference type="GO" id="GO:0003677">
    <property type="term" value="F:DNA binding"/>
    <property type="evidence" value="ECO:0007669"/>
    <property type="project" value="UniProtKB-KW"/>
</dbReference>
<dbReference type="SUPFAM" id="SSF53098">
    <property type="entry name" value="Ribonuclease H-like"/>
    <property type="match status" value="1"/>
</dbReference>
<protein>
    <submittedName>
        <fullName evidence="17">Retrovirus-related Pol polyprotein from transposon TNT 1-94</fullName>
    </submittedName>
</protein>
<keyword evidence="10" id="KW-0695">RNA-directed DNA polymerase</keyword>
<evidence type="ECO:0000256" key="14">
    <source>
        <dbReference type="ARBA" id="ARBA00048173"/>
    </source>
</evidence>
<evidence type="ECO:0000256" key="13">
    <source>
        <dbReference type="ARBA" id="ARBA00023172"/>
    </source>
</evidence>
<dbReference type="PANTHER" id="PTHR42648:SF11">
    <property type="entry name" value="TRANSPOSON TY4-P GAG-POL POLYPROTEIN"/>
    <property type="match status" value="1"/>
</dbReference>
<keyword evidence="11" id="KW-0239">DNA-directed DNA polymerase</keyword>
<proteinExistence type="predicted"/>
<keyword evidence="2" id="KW-0548">Nucleotidyltransferase</keyword>
<keyword evidence="1" id="KW-0815">Transposition</keyword>
<accession>A0A420I5W2</accession>
<comment type="catalytic activity">
    <reaction evidence="15">
        <text>DNA(n) + a 2'-deoxyribonucleoside 5'-triphosphate = DNA(n+1) + diphosphate</text>
        <dbReference type="Rhea" id="RHEA:22508"/>
        <dbReference type="Rhea" id="RHEA-COMP:17339"/>
        <dbReference type="Rhea" id="RHEA-COMP:17340"/>
        <dbReference type="ChEBI" id="CHEBI:33019"/>
        <dbReference type="ChEBI" id="CHEBI:61560"/>
        <dbReference type="ChEBI" id="CHEBI:173112"/>
        <dbReference type="EC" id="2.7.7.7"/>
    </reaction>
</comment>
<evidence type="ECO:0000256" key="2">
    <source>
        <dbReference type="ARBA" id="ARBA00022695"/>
    </source>
</evidence>
<evidence type="ECO:0000256" key="8">
    <source>
        <dbReference type="ARBA" id="ARBA00022884"/>
    </source>
</evidence>
<keyword evidence="5" id="KW-0255">Endonuclease</keyword>
<name>A0A420I5W2_9PEZI</name>
<dbReference type="GO" id="GO:0005634">
    <property type="term" value="C:nucleus"/>
    <property type="evidence" value="ECO:0007669"/>
    <property type="project" value="UniProtKB-ARBA"/>
</dbReference>
<comment type="caution">
    <text evidence="17">The sequence shown here is derived from an EMBL/GenBank/DDBJ whole genome shotgun (WGS) entry which is preliminary data.</text>
</comment>
<dbReference type="InterPro" id="IPR036397">
    <property type="entry name" value="RNaseH_sf"/>
</dbReference>
<dbReference type="GO" id="GO:0003887">
    <property type="term" value="F:DNA-directed DNA polymerase activity"/>
    <property type="evidence" value="ECO:0007669"/>
    <property type="project" value="UniProtKB-KW"/>
</dbReference>
<dbReference type="GO" id="GO:0003964">
    <property type="term" value="F:RNA-directed DNA polymerase activity"/>
    <property type="evidence" value="ECO:0007669"/>
    <property type="project" value="UniProtKB-KW"/>
</dbReference>
<keyword evidence="13" id="KW-0233">DNA recombination</keyword>
<dbReference type="EMBL" id="MCBR01012589">
    <property type="protein sequence ID" value="RKF65093.1"/>
    <property type="molecule type" value="Genomic_DNA"/>
</dbReference>